<dbReference type="Gene3D" id="3.40.50.620">
    <property type="entry name" value="HUPs"/>
    <property type="match status" value="1"/>
</dbReference>
<dbReference type="GO" id="GO:0015940">
    <property type="term" value="P:pantothenate biosynthetic process"/>
    <property type="evidence" value="ECO:0007669"/>
    <property type="project" value="UniProtKB-UniRule"/>
</dbReference>
<dbReference type="GO" id="GO:0005829">
    <property type="term" value="C:cytosol"/>
    <property type="evidence" value="ECO:0007669"/>
    <property type="project" value="TreeGrafter"/>
</dbReference>
<dbReference type="InterPro" id="IPR042176">
    <property type="entry name" value="Pantoate_ligase_C"/>
</dbReference>
<dbReference type="Gene3D" id="3.30.1300.10">
    <property type="entry name" value="Pantoate-beta-alanine ligase, C-terminal domain"/>
    <property type="match status" value="1"/>
</dbReference>
<keyword evidence="6 9" id="KW-0547">Nucleotide-binding</keyword>
<comment type="caution">
    <text evidence="10">The sequence shown here is derived from an EMBL/GenBank/DDBJ whole genome shotgun (WGS) entry which is preliminary data.</text>
</comment>
<evidence type="ECO:0000256" key="9">
    <source>
        <dbReference type="HAMAP-Rule" id="MF_00158"/>
    </source>
</evidence>
<dbReference type="CDD" id="cd00560">
    <property type="entry name" value="PanC"/>
    <property type="match status" value="1"/>
</dbReference>
<evidence type="ECO:0000256" key="6">
    <source>
        <dbReference type="ARBA" id="ARBA00022741"/>
    </source>
</evidence>
<sequence>MIVVQTVKEMQELSKKYKIAGKSIGYVATMGFLHEGHLELVKRAREKDHIVVMSIFVNPTQFGPNEDFDQYPRDFERDRQLAQEHGVDILFYPSVSEMYPFEQTTEIHVVRRTDVLCGKSRPGHFEGVATVLFKLFHIVMPDNVYFGLKDAQQVAVIDGFLKDYFFPINLIPCPTVREEDGLAKSSRNVNLTAEERKEAPILYQSLREAKKMSEDGEYDADKILRFIYNKIEQSISGKIDYVEILSYPDLKPIKRLNGQVIIAIAVRYSKVRLIDNIIWTIGGGK</sequence>
<dbReference type="NCBIfam" id="TIGR00018">
    <property type="entry name" value="panC"/>
    <property type="match status" value="1"/>
</dbReference>
<dbReference type="OrthoDB" id="9773087at2"/>
<dbReference type="FunFam" id="3.40.50.620:FF:000013">
    <property type="entry name" value="Pantothenate synthetase"/>
    <property type="match status" value="1"/>
</dbReference>
<feature type="binding site" evidence="9">
    <location>
        <position position="61"/>
    </location>
    <ligand>
        <name>(R)-pantoate</name>
        <dbReference type="ChEBI" id="CHEBI:15980"/>
    </ligand>
</feature>
<dbReference type="EC" id="6.3.2.1" evidence="9"/>
<accession>A0A2U1K5T3</accession>
<dbReference type="GO" id="GO:0004592">
    <property type="term" value="F:pantoate-beta-alanine ligase activity"/>
    <property type="evidence" value="ECO:0007669"/>
    <property type="project" value="UniProtKB-UniRule"/>
</dbReference>
<keyword evidence="4 9" id="KW-0436">Ligase</keyword>
<dbReference type="FunFam" id="3.30.1300.10:FF:000001">
    <property type="entry name" value="Pantothenate synthetase"/>
    <property type="match status" value="1"/>
</dbReference>
<evidence type="ECO:0000256" key="7">
    <source>
        <dbReference type="ARBA" id="ARBA00022840"/>
    </source>
</evidence>
<feature type="active site" description="Proton donor" evidence="9">
    <location>
        <position position="37"/>
    </location>
</feature>
<evidence type="ECO:0000256" key="2">
    <source>
        <dbReference type="ARBA" id="ARBA00009256"/>
    </source>
</evidence>
<name>A0A2U1K5T3_9BACI</name>
<comment type="catalytic activity">
    <reaction evidence="8 9">
        <text>(R)-pantoate + beta-alanine + ATP = (R)-pantothenate + AMP + diphosphate + H(+)</text>
        <dbReference type="Rhea" id="RHEA:10912"/>
        <dbReference type="ChEBI" id="CHEBI:15378"/>
        <dbReference type="ChEBI" id="CHEBI:15980"/>
        <dbReference type="ChEBI" id="CHEBI:29032"/>
        <dbReference type="ChEBI" id="CHEBI:30616"/>
        <dbReference type="ChEBI" id="CHEBI:33019"/>
        <dbReference type="ChEBI" id="CHEBI:57966"/>
        <dbReference type="ChEBI" id="CHEBI:456215"/>
        <dbReference type="EC" id="6.3.2.1"/>
    </reaction>
</comment>
<comment type="miscellaneous">
    <text evidence="9">The reaction proceeds by a bi uni uni bi ping pong mechanism.</text>
</comment>
<feature type="binding site" evidence="9">
    <location>
        <begin position="147"/>
        <end position="150"/>
    </location>
    <ligand>
        <name>ATP</name>
        <dbReference type="ChEBI" id="CHEBI:30616"/>
    </ligand>
</feature>
<keyword evidence="11" id="KW-1185">Reference proteome</keyword>
<comment type="similarity">
    <text evidence="2 9">Belongs to the pantothenate synthetase family.</text>
</comment>
<evidence type="ECO:0000256" key="1">
    <source>
        <dbReference type="ARBA" id="ARBA00004990"/>
    </source>
</evidence>
<dbReference type="RefSeq" id="WP_116553977.1">
    <property type="nucleotide sequence ID" value="NZ_QCZG01000009.1"/>
</dbReference>
<dbReference type="PANTHER" id="PTHR21299:SF1">
    <property type="entry name" value="PANTOATE--BETA-ALANINE LIGASE"/>
    <property type="match status" value="1"/>
</dbReference>
<feature type="binding site" evidence="9">
    <location>
        <begin position="30"/>
        <end position="37"/>
    </location>
    <ligand>
        <name>ATP</name>
        <dbReference type="ChEBI" id="CHEBI:30616"/>
    </ligand>
</feature>
<dbReference type="AlphaFoldDB" id="A0A2U1K5T3"/>
<dbReference type="SUPFAM" id="SSF52374">
    <property type="entry name" value="Nucleotidylyl transferase"/>
    <property type="match status" value="1"/>
</dbReference>
<dbReference type="UniPathway" id="UPA00028">
    <property type="reaction ID" value="UER00005"/>
</dbReference>
<protein>
    <recommendedName>
        <fullName evidence="9">Pantothenate synthetase</fullName>
        <shortName evidence="9">PS</shortName>
        <ecNumber evidence="9">6.3.2.1</ecNumber>
    </recommendedName>
    <alternativeName>
        <fullName evidence="9">Pantoate--beta-alanine ligase</fullName>
    </alternativeName>
    <alternativeName>
        <fullName evidence="9">Pantoate-activating enzyme</fullName>
    </alternativeName>
</protein>
<comment type="subunit">
    <text evidence="9">Homodimer.</text>
</comment>
<dbReference type="GO" id="GO:0005524">
    <property type="term" value="F:ATP binding"/>
    <property type="evidence" value="ECO:0007669"/>
    <property type="project" value="UniProtKB-KW"/>
</dbReference>
<dbReference type="InterPro" id="IPR014729">
    <property type="entry name" value="Rossmann-like_a/b/a_fold"/>
</dbReference>
<dbReference type="Pfam" id="PF02569">
    <property type="entry name" value="Pantoate_ligase"/>
    <property type="match status" value="1"/>
</dbReference>
<evidence type="ECO:0000313" key="10">
    <source>
        <dbReference type="EMBL" id="PWA12343.1"/>
    </source>
</evidence>
<evidence type="ECO:0000256" key="3">
    <source>
        <dbReference type="ARBA" id="ARBA00022490"/>
    </source>
</evidence>
<comment type="function">
    <text evidence="9">Catalyzes the condensation of pantoate with beta-alanine in an ATP-dependent reaction via a pantoyl-adenylate intermediate.</text>
</comment>
<feature type="binding site" evidence="9">
    <location>
        <begin position="184"/>
        <end position="187"/>
    </location>
    <ligand>
        <name>ATP</name>
        <dbReference type="ChEBI" id="CHEBI:30616"/>
    </ligand>
</feature>
<keyword evidence="7 9" id="KW-0067">ATP-binding</keyword>
<dbReference type="HAMAP" id="MF_00158">
    <property type="entry name" value="PanC"/>
    <property type="match status" value="1"/>
</dbReference>
<comment type="subcellular location">
    <subcellularLocation>
        <location evidence="9">Cytoplasm</location>
    </subcellularLocation>
</comment>
<feature type="binding site" evidence="9">
    <location>
        <position position="176"/>
    </location>
    <ligand>
        <name>ATP</name>
        <dbReference type="ChEBI" id="CHEBI:30616"/>
    </ligand>
</feature>
<keyword evidence="3 9" id="KW-0963">Cytoplasm</keyword>
<dbReference type="Proteomes" id="UP000245998">
    <property type="component" value="Unassembled WGS sequence"/>
</dbReference>
<dbReference type="PANTHER" id="PTHR21299">
    <property type="entry name" value="CYTIDYLATE KINASE/PANTOATE-BETA-ALANINE LIGASE"/>
    <property type="match status" value="1"/>
</dbReference>
<keyword evidence="5 9" id="KW-0566">Pantothenate biosynthesis</keyword>
<organism evidence="10 11">
    <name type="scientific">Pueribacillus theae</name>
    <dbReference type="NCBI Taxonomy" id="2171751"/>
    <lineage>
        <taxon>Bacteria</taxon>
        <taxon>Bacillati</taxon>
        <taxon>Bacillota</taxon>
        <taxon>Bacilli</taxon>
        <taxon>Bacillales</taxon>
        <taxon>Bacillaceae</taxon>
        <taxon>Pueribacillus</taxon>
    </lineage>
</organism>
<evidence type="ECO:0000256" key="5">
    <source>
        <dbReference type="ARBA" id="ARBA00022655"/>
    </source>
</evidence>
<evidence type="ECO:0000313" key="11">
    <source>
        <dbReference type="Proteomes" id="UP000245998"/>
    </source>
</evidence>
<evidence type="ECO:0000256" key="8">
    <source>
        <dbReference type="ARBA" id="ARBA00048258"/>
    </source>
</evidence>
<evidence type="ECO:0000256" key="4">
    <source>
        <dbReference type="ARBA" id="ARBA00022598"/>
    </source>
</evidence>
<dbReference type="InterPro" id="IPR003721">
    <property type="entry name" value="Pantoate_ligase"/>
</dbReference>
<proteinExistence type="inferred from homology"/>
<dbReference type="EMBL" id="QCZG01000009">
    <property type="protein sequence ID" value="PWA12343.1"/>
    <property type="molecule type" value="Genomic_DNA"/>
</dbReference>
<gene>
    <name evidence="9" type="primary">panC</name>
    <name evidence="10" type="ORF">DCC39_05945</name>
</gene>
<feature type="binding site" evidence="9">
    <location>
        <position position="61"/>
    </location>
    <ligand>
        <name>beta-alanine</name>
        <dbReference type="ChEBI" id="CHEBI:57966"/>
    </ligand>
</feature>
<feature type="binding site" evidence="9">
    <location>
        <position position="153"/>
    </location>
    <ligand>
        <name>(R)-pantoate</name>
        <dbReference type="ChEBI" id="CHEBI:15980"/>
    </ligand>
</feature>
<comment type="pathway">
    <text evidence="1 9">Cofactor biosynthesis; (R)-pantothenate biosynthesis; (R)-pantothenate from (R)-pantoate and beta-alanine: step 1/1.</text>
</comment>
<reference evidence="10 11" key="1">
    <citation type="submission" date="2018-04" db="EMBL/GenBank/DDBJ databases">
        <title>Camelliibacillus theae gen. nov., sp. nov., isolated from Pu'er tea.</title>
        <authorList>
            <person name="Niu L."/>
        </authorList>
    </citation>
    <scope>NUCLEOTIDE SEQUENCE [LARGE SCALE GENOMIC DNA]</scope>
    <source>
        <strain evidence="10 11">T8</strain>
    </source>
</reference>